<dbReference type="GeneID" id="111245547"/>
<dbReference type="PANTHER" id="PTHR46199:SF3">
    <property type="entry name" value="RAC GTPASE-ACTIVATING PROTEIN 1"/>
    <property type="match status" value="1"/>
</dbReference>
<keyword evidence="2" id="KW-0862">Zinc</keyword>
<dbReference type="GO" id="GO:0051233">
    <property type="term" value="C:spindle midzone"/>
    <property type="evidence" value="ECO:0007669"/>
    <property type="project" value="TreeGrafter"/>
</dbReference>
<dbReference type="Pfam" id="PF00620">
    <property type="entry name" value="RhoGAP"/>
    <property type="match status" value="1"/>
</dbReference>
<reference evidence="6" key="1">
    <citation type="submission" date="2021-01" db="UniProtKB">
        <authorList>
            <consortium name="EnsemblMetazoa"/>
        </authorList>
    </citation>
    <scope>IDENTIFICATION</scope>
</reference>
<protein>
    <recommendedName>
        <fullName evidence="8">Rac GTPase-activating protein 1</fullName>
    </recommendedName>
</protein>
<dbReference type="PROSITE" id="PS00479">
    <property type="entry name" value="ZF_DAG_PE_1"/>
    <property type="match status" value="1"/>
</dbReference>
<feature type="region of interest" description="Disordered" evidence="3">
    <location>
        <begin position="151"/>
        <end position="211"/>
    </location>
</feature>
<dbReference type="GO" id="GO:0005096">
    <property type="term" value="F:GTPase activator activity"/>
    <property type="evidence" value="ECO:0007669"/>
    <property type="project" value="TreeGrafter"/>
</dbReference>
<dbReference type="Proteomes" id="UP000594260">
    <property type="component" value="Unplaced"/>
</dbReference>
<dbReference type="GO" id="GO:0005634">
    <property type="term" value="C:nucleus"/>
    <property type="evidence" value="ECO:0007669"/>
    <property type="project" value="TreeGrafter"/>
</dbReference>
<keyword evidence="7" id="KW-1185">Reference proteome</keyword>
<feature type="compositionally biased region" description="Polar residues" evidence="3">
    <location>
        <begin position="154"/>
        <end position="165"/>
    </location>
</feature>
<feature type="compositionally biased region" description="Basic and acidic residues" evidence="3">
    <location>
        <begin position="166"/>
        <end position="179"/>
    </location>
</feature>
<feature type="region of interest" description="Disordered" evidence="3">
    <location>
        <begin position="605"/>
        <end position="627"/>
    </location>
</feature>
<feature type="compositionally biased region" description="Low complexity" evidence="3">
    <location>
        <begin position="274"/>
        <end position="287"/>
    </location>
</feature>
<dbReference type="Gene3D" id="3.30.60.20">
    <property type="match status" value="1"/>
</dbReference>
<dbReference type="GO" id="GO:0030496">
    <property type="term" value="C:midbody"/>
    <property type="evidence" value="ECO:0007669"/>
    <property type="project" value="TreeGrafter"/>
</dbReference>
<feature type="domain" description="Rho-GAP" evidence="5">
    <location>
        <begin position="403"/>
        <end position="592"/>
    </location>
</feature>
<dbReference type="GO" id="GO:0000281">
    <property type="term" value="P:mitotic cytokinesis"/>
    <property type="evidence" value="ECO:0007669"/>
    <property type="project" value="TreeGrafter"/>
</dbReference>
<dbReference type="FunCoup" id="A0A7M7JQT7">
    <property type="interactions" value="729"/>
</dbReference>
<dbReference type="GO" id="GO:0051256">
    <property type="term" value="P:mitotic spindle midzone assembly"/>
    <property type="evidence" value="ECO:0007669"/>
    <property type="project" value="TreeGrafter"/>
</dbReference>
<evidence type="ECO:0000259" key="4">
    <source>
        <dbReference type="PROSITE" id="PS50081"/>
    </source>
</evidence>
<dbReference type="InParanoid" id="A0A7M7JQT7"/>
<name>A0A7M7JQT7_VARDE</name>
<evidence type="ECO:0000259" key="5">
    <source>
        <dbReference type="PROSITE" id="PS50238"/>
    </source>
</evidence>
<dbReference type="GO" id="GO:0007266">
    <property type="term" value="P:Rho protein signal transduction"/>
    <property type="evidence" value="ECO:0007669"/>
    <property type="project" value="TreeGrafter"/>
</dbReference>
<dbReference type="GO" id="GO:0032154">
    <property type="term" value="C:cleavage furrow"/>
    <property type="evidence" value="ECO:0007669"/>
    <property type="project" value="TreeGrafter"/>
</dbReference>
<dbReference type="CDD" id="cd20821">
    <property type="entry name" value="C1_MgcRacGAP"/>
    <property type="match status" value="1"/>
</dbReference>
<dbReference type="EnsemblMetazoa" id="XM_022794037">
    <property type="protein sequence ID" value="XP_022649772"/>
    <property type="gene ID" value="LOC111245547"/>
</dbReference>
<feature type="compositionally biased region" description="Polar residues" evidence="3">
    <location>
        <begin position="184"/>
        <end position="207"/>
    </location>
</feature>
<feature type="compositionally biased region" description="Basic residues" evidence="3">
    <location>
        <begin position="216"/>
        <end position="228"/>
    </location>
</feature>
<organism evidence="6 7">
    <name type="scientific">Varroa destructor</name>
    <name type="common">Honeybee mite</name>
    <dbReference type="NCBI Taxonomy" id="109461"/>
    <lineage>
        <taxon>Eukaryota</taxon>
        <taxon>Metazoa</taxon>
        <taxon>Ecdysozoa</taxon>
        <taxon>Arthropoda</taxon>
        <taxon>Chelicerata</taxon>
        <taxon>Arachnida</taxon>
        <taxon>Acari</taxon>
        <taxon>Parasitiformes</taxon>
        <taxon>Mesostigmata</taxon>
        <taxon>Gamasina</taxon>
        <taxon>Dermanyssoidea</taxon>
        <taxon>Varroidae</taxon>
        <taxon>Varroa</taxon>
    </lineage>
</organism>
<dbReference type="GO" id="GO:0097149">
    <property type="term" value="C:centralspindlin complex"/>
    <property type="evidence" value="ECO:0007669"/>
    <property type="project" value="TreeGrafter"/>
</dbReference>
<sequence>MTSRRVNLVETVDSLIKKVGQGEKWYRCFAALAKRQHRLVKRYWETKRRMEHFEAKFREKQDECSQHQAHVIKLKTALETETEEHARAKQYVRKLVKQLQSAKEYMIGLEAQEERTVDLINTICTSPRPFYQIPSTATLGNKSGSLLDEYEENSMLSSEGSTSSASRDHPFVSERREVEPEMGTGSQPENESLSSNATATSAESMSSNHEDLLTKHHQTPLKVSHRKRLSNDEEDDVVAKKIGRKSSRIAASLTVSVDENAKILSAEARIGGKSAATPAHSGSSGASSRRRSKSVDARLDGAAKAAITSAPSEDDLFNTPSKMLGSPMFRSHSASKLTNKQHHFINKTVIAFENCAKCKRRMKFYREALRCIECNLTVHQECRENAPLPCIPSVCKTPVKGKHKLSEFCPQTGPRVPPILINCFHELEKDHRIREVGLYRISGQRTEVQSVVRKLQKSVQHDLSQYDTHVVTGVVKDFLLHSLSEPLVPSSMYNRFVKATEPEQYGHSDGVLRTELEGLPPCNRDTLAYVMLHIRVVEEIPDNKMDRECLTKVFAPTIVGYSLQAQMNPALMNQELTQRIMFCLLAIEPTFWDAIIQRAHRKASRVPSKERTPLSNRTPVFASPKIS</sequence>
<dbReference type="SMART" id="SM00324">
    <property type="entry name" value="RhoGAP"/>
    <property type="match status" value="1"/>
</dbReference>
<dbReference type="SUPFAM" id="SSF48350">
    <property type="entry name" value="GTPase activation domain, GAP"/>
    <property type="match status" value="1"/>
</dbReference>
<dbReference type="Gene3D" id="1.10.555.10">
    <property type="entry name" value="Rho GTPase activation protein"/>
    <property type="match status" value="1"/>
</dbReference>
<accession>A0A7M7JQT7</accession>
<dbReference type="OrthoDB" id="2218807at2759"/>
<dbReference type="Pfam" id="PF00130">
    <property type="entry name" value="C1_1"/>
    <property type="match status" value="1"/>
</dbReference>
<dbReference type="PANTHER" id="PTHR46199">
    <property type="entry name" value="RAC GTPASE-ACTIVATING PROTEIN 1"/>
    <property type="match status" value="1"/>
</dbReference>
<keyword evidence="1" id="KW-0479">Metal-binding</keyword>
<proteinExistence type="predicted"/>
<dbReference type="InterPro" id="IPR008936">
    <property type="entry name" value="Rho_GTPase_activation_prot"/>
</dbReference>
<dbReference type="RefSeq" id="XP_022649772.1">
    <property type="nucleotide sequence ID" value="XM_022794037.1"/>
</dbReference>
<feature type="region of interest" description="Disordered" evidence="3">
    <location>
        <begin position="271"/>
        <end position="306"/>
    </location>
</feature>
<evidence type="ECO:0000256" key="3">
    <source>
        <dbReference type="SAM" id="MobiDB-lite"/>
    </source>
</evidence>
<feature type="domain" description="Phorbol-ester/DAG-type" evidence="4">
    <location>
        <begin position="341"/>
        <end position="390"/>
    </location>
</feature>
<evidence type="ECO:0000256" key="2">
    <source>
        <dbReference type="ARBA" id="ARBA00022833"/>
    </source>
</evidence>
<dbReference type="AlphaFoldDB" id="A0A7M7JQT7"/>
<dbReference type="InterPro" id="IPR002219">
    <property type="entry name" value="PKC_DAG/PE"/>
</dbReference>
<dbReference type="InterPro" id="IPR046349">
    <property type="entry name" value="C1-like_sf"/>
</dbReference>
<evidence type="ECO:0000256" key="1">
    <source>
        <dbReference type="ARBA" id="ARBA00022723"/>
    </source>
</evidence>
<dbReference type="PROSITE" id="PS50238">
    <property type="entry name" value="RHOGAP"/>
    <property type="match status" value="1"/>
</dbReference>
<evidence type="ECO:0008006" key="8">
    <source>
        <dbReference type="Google" id="ProtNLM"/>
    </source>
</evidence>
<feature type="region of interest" description="Disordered" evidence="3">
    <location>
        <begin position="216"/>
        <end position="235"/>
    </location>
</feature>
<evidence type="ECO:0000313" key="6">
    <source>
        <dbReference type="EnsemblMetazoa" id="XP_022649772"/>
    </source>
</evidence>
<dbReference type="InterPro" id="IPR000198">
    <property type="entry name" value="RhoGAP_dom"/>
</dbReference>
<dbReference type="SUPFAM" id="SSF57889">
    <property type="entry name" value="Cysteine-rich domain"/>
    <property type="match status" value="1"/>
</dbReference>
<dbReference type="KEGG" id="vde:111245547"/>
<dbReference type="SMART" id="SM00109">
    <property type="entry name" value="C1"/>
    <property type="match status" value="1"/>
</dbReference>
<dbReference type="GO" id="GO:0046872">
    <property type="term" value="F:metal ion binding"/>
    <property type="evidence" value="ECO:0007669"/>
    <property type="project" value="UniProtKB-KW"/>
</dbReference>
<dbReference type="PROSITE" id="PS50081">
    <property type="entry name" value="ZF_DAG_PE_2"/>
    <property type="match status" value="1"/>
</dbReference>
<evidence type="ECO:0000313" key="7">
    <source>
        <dbReference type="Proteomes" id="UP000594260"/>
    </source>
</evidence>